<evidence type="ECO:0000256" key="8">
    <source>
        <dbReference type="ARBA" id="ARBA00023242"/>
    </source>
</evidence>
<dbReference type="PANTHER" id="PTHR12801">
    <property type="entry name" value="RNA EXONUCLEASE REXO1 / RECO3 FAMILY MEMBER-RELATED"/>
    <property type="match status" value="1"/>
</dbReference>
<dbReference type="SMART" id="SM00479">
    <property type="entry name" value="EXOIII"/>
    <property type="match status" value="1"/>
</dbReference>
<sequence length="279" mass="32014">MALSSNWENLKKSKRVVVKEGKKKNNGKAVKNDGKITKNEAEKMKKPRKIMDMIYNMNKEMKKAKEEKMLGNDFEFNKEIGNSKLDEKLMDDIKLVNHNEKVSNTGKYVAIDCEFVGVGPDAKESALARISVVNYFGHVILDEYVRPQEKVTDWRTWVSGIKPEHMKSAITFIEAQKRASEILNGRILVGHSVKHDLEALLVSHPKSMIRDTSRHLPFRQKYAKGKTVSLKKLAKEILNVEIQDGRHSSVEDARSTMLIYKSDKLEFEKLHKNHNNSTH</sequence>
<keyword evidence="7" id="KW-0269">Exonuclease</keyword>
<dbReference type="GO" id="GO:0000027">
    <property type="term" value="P:ribosomal large subunit assembly"/>
    <property type="evidence" value="ECO:0007669"/>
    <property type="project" value="TreeGrafter"/>
</dbReference>
<dbReference type="InterPro" id="IPR013520">
    <property type="entry name" value="Ribonucl_H"/>
</dbReference>
<evidence type="ECO:0000256" key="4">
    <source>
        <dbReference type="ARBA" id="ARBA00022552"/>
    </source>
</evidence>
<dbReference type="PANTHER" id="PTHR12801:SF45">
    <property type="entry name" value="RNA EXONUCLEASE 4"/>
    <property type="match status" value="1"/>
</dbReference>
<evidence type="ECO:0000256" key="9">
    <source>
        <dbReference type="ARBA" id="ARBA00025599"/>
    </source>
</evidence>
<keyword evidence="13" id="KW-1185">Reference proteome</keyword>
<accession>A7TN88</accession>
<dbReference type="OMA" id="TMLIYKS"/>
<evidence type="ECO:0000313" key="12">
    <source>
        <dbReference type="EMBL" id="EDO16306.1"/>
    </source>
</evidence>
<evidence type="ECO:0000256" key="5">
    <source>
        <dbReference type="ARBA" id="ARBA00022722"/>
    </source>
</evidence>
<dbReference type="GO" id="GO:0006364">
    <property type="term" value="P:rRNA processing"/>
    <property type="evidence" value="ECO:0007669"/>
    <property type="project" value="UniProtKB-KW"/>
</dbReference>
<dbReference type="SUPFAM" id="SSF53098">
    <property type="entry name" value="Ribonuclease H-like"/>
    <property type="match status" value="1"/>
</dbReference>
<keyword evidence="5" id="KW-0540">Nuclease</keyword>
<dbReference type="InterPro" id="IPR036397">
    <property type="entry name" value="RNaseH_sf"/>
</dbReference>
<dbReference type="Pfam" id="PF00929">
    <property type="entry name" value="RNase_T"/>
    <property type="match status" value="1"/>
</dbReference>
<reference evidence="12 13" key="1">
    <citation type="journal article" date="2007" name="Proc. Natl. Acad. Sci. U.S.A.">
        <title>Independent sorting-out of thousands of duplicated gene pairs in two yeast species descended from a whole-genome duplication.</title>
        <authorList>
            <person name="Scannell D.R."/>
            <person name="Frank A.C."/>
            <person name="Conant G.C."/>
            <person name="Byrne K.P."/>
            <person name="Woolfit M."/>
            <person name="Wolfe K.H."/>
        </authorList>
    </citation>
    <scope>NUCLEOTIDE SEQUENCE [LARGE SCALE GENOMIC DNA]</scope>
    <source>
        <strain evidence="13">ATCC 22028 / DSM 70294 / BCRC 21397 / CBS 2163 / NBRC 10782 / NRRL Y-8283 / UCD 57-17</strain>
    </source>
</reference>
<evidence type="ECO:0000313" key="13">
    <source>
        <dbReference type="Proteomes" id="UP000000267"/>
    </source>
</evidence>
<evidence type="ECO:0000256" key="1">
    <source>
        <dbReference type="ARBA" id="ARBA00004123"/>
    </source>
</evidence>
<dbReference type="CDD" id="cd06144">
    <property type="entry name" value="REX4_like"/>
    <property type="match status" value="1"/>
</dbReference>
<evidence type="ECO:0000256" key="2">
    <source>
        <dbReference type="ARBA" id="ARBA00010489"/>
    </source>
</evidence>
<evidence type="ECO:0000256" key="10">
    <source>
        <dbReference type="SAM" id="MobiDB-lite"/>
    </source>
</evidence>
<feature type="region of interest" description="Disordered" evidence="10">
    <location>
        <begin position="1"/>
        <end position="32"/>
    </location>
</feature>
<organism evidence="13">
    <name type="scientific">Vanderwaltozyma polyspora (strain ATCC 22028 / DSM 70294 / BCRC 21397 / CBS 2163 / NBRC 10782 / NRRL Y-8283 / UCD 57-17)</name>
    <name type="common">Kluyveromyces polysporus</name>
    <dbReference type="NCBI Taxonomy" id="436907"/>
    <lineage>
        <taxon>Eukaryota</taxon>
        <taxon>Fungi</taxon>
        <taxon>Dikarya</taxon>
        <taxon>Ascomycota</taxon>
        <taxon>Saccharomycotina</taxon>
        <taxon>Saccharomycetes</taxon>
        <taxon>Saccharomycetales</taxon>
        <taxon>Saccharomycetaceae</taxon>
        <taxon>Vanderwaltozyma</taxon>
    </lineage>
</organism>
<gene>
    <name evidence="12" type="ORF">Kpol_1053p44</name>
</gene>
<evidence type="ECO:0000256" key="6">
    <source>
        <dbReference type="ARBA" id="ARBA00022801"/>
    </source>
</evidence>
<dbReference type="FunCoup" id="A7TN88">
    <property type="interactions" value="833"/>
</dbReference>
<comment type="similarity">
    <text evidence="2">Belongs to the REXO4 family.</text>
</comment>
<dbReference type="RefSeq" id="XP_001644164.1">
    <property type="nucleotide sequence ID" value="XM_001644114.1"/>
</dbReference>
<evidence type="ECO:0000256" key="3">
    <source>
        <dbReference type="ARBA" id="ARBA00016937"/>
    </source>
</evidence>
<comment type="function">
    <text evidence="9">Exoribonuclease involved in ribosome biosynthesis. Involved in the processing of ITS1, the internal transcribed spacer localized between the 18S and 5.8S rRNAs.</text>
</comment>
<keyword evidence="4" id="KW-0698">rRNA processing</keyword>
<proteinExistence type="inferred from homology"/>
<dbReference type="PhylomeDB" id="A7TN88"/>
<dbReference type="GO" id="GO:0003676">
    <property type="term" value="F:nucleic acid binding"/>
    <property type="evidence" value="ECO:0007669"/>
    <property type="project" value="InterPro"/>
</dbReference>
<keyword evidence="6" id="KW-0378">Hydrolase</keyword>
<dbReference type="Gene3D" id="3.30.420.10">
    <property type="entry name" value="Ribonuclease H-like superfamily/Ribonuclease H"/>
    <property type="match status" value="1"/>
</dbReference>
<dbReference type="GO" id="GO:0005634">
    <property type="term" value="C:nucleus"/>
    <property type="evidence" value="ECO:0007669"/>
    <property type="project" value="UniProtKB-SubCell"/>
</dbReference>
<dbReference type="HOGENOM" id="CLU_022453_2_0_1"/>
<dbReference type="InterPro" id="IPR037431">
    <property type="entry name" value="REX4_DEDDh_dom"/>
</dbReference>
<dbReference type="InterPro" id="IPR012337">
    <property type="entry name" value="RNaseH-like_sf"/>
</dbReference>
<feature type="compositionally biased region" description="Basic residues" evidence="10">
    <location>
        <begin position="12"/>
        <end position="26"/>
    </location>
</feature>
<evidence type="ECO:0000256" key="7">
    <source>
        <dbReference type="ARBA" id="ARBA00022839"/>
    </source>
</evidence>
<dbReference type="Proteomes" id="UP000000267">
    <property type="component" value="Unassembled WGS sequence"/>
</dbReference>
<evidence type="ECO:0000259" key="11">
    <source>
        <dbReference type="SMART" id="SM00479"/>
    </source>
</evidence>
<dbReference type="AlphaFoldDB" id="A7TN88"/>
<comment type="subcellular location">
    <subcellularLocation>
        <location evidence="1">Nucleus</location>
    </subcellularLocation>
</comment>
<dbReference type="GO" id="GO:0008408">
    <property type="term" value="F:3'-5' exonuclease activity"/>
    <property type="evidence" value="ECO:0007669"/>
    <property type="project" value="InterPro"/>
</dbReference>
<keyword evidence="8" id="KW-0539">Nucleus</keyword>
<dbReference type="InterPro" id="IPR047021">
    <property type="entry name" value="REXO1/3/4-like"/>
</dbReference>
<dbReference type="GeneID" id="5544446"/>
<dbReference type="eggNOG" id="KOG2249">
    <property type="taxonomic scope" value="Eukaryota"/>
</dbReference>
<feature type="domain" description="Exonuclease" evidence="11">
    <location>
        <begin position="107"/>
        <end position="269"/>
    </location>
</feature>
<dbReference type="STRING" id="436907.A7TN88"/>
<dbReference type="EMBL" id="DS480428">
    <property type="protein sequence ID" value="EDO16306.1"/>
    <property type="molecule type" value="Genomic_DNA"/>
</dbReference>
<dbReference type="OrthoDB" id="8191639at2759"/>
<dbReference type="KEGG" id="vpo:Kpol_1053p44"/>
<dbReference type="InParanoid" id="A7TN88"/>
<name>A7TN88_VANPO</name>
<protein>
    <recommendedName>
        <fullName evidence="3">RNA exonuclease 4</fullName>
    </recommendedName>
</protein>
<dbReference type="FunFam" id="3.30.420.10:FF:000007">
    <property type="entry name" value="Interferon-stimulated exonuclease gene 20"/>
    <property type="match status" value="1"/>
</dbReference>